<accession>A0ABQ5BPA9</accession>
<evidence type="ECO:0000313" key="3">
    <source>
        <dbReference type="Proteomes" id="UP001151760"/>
    </source>
</evidence>
<keyword evidence="3" id="KW-1185">Reference proteome</keyword>
<organism evidence="2 3">
    <name type="scientific">Tanacetum coccineum</name>
    <dbReference type="NCBI Taxonomy" id="301880"/>
    <lineage>
        <taxon>Eukaryota</taxon>
        <taxon>Viridiplantae</taxon>
        <taxon>Streptophyta</taxon>
        <taxon>Embryophyta</taxon>
        <taxon>Tracheophyta</taxon>
        <taxon>Spermatophyta</taxon>
        <taxon>Magnoliopsida</taxon>
        <taxon>eudicotyledons</taxon>
        <taxon>Gunneridae</taxon>
        <taxon>Pentapetalae</taxon>
        <taxon>asterids</taxon>
        <taxon>campanulids</taxon>
        <taxon>Asterales</taxon>
        <taxon>Asteraceae</taxon>
        <taxon>Asteroideae</taxon>
        <taxon>Anthemideae</taxon>
        <taxon>Anthemidinae</taxon>
        <taxon>Tanacetum</taxon>
    </lineage>
</organism>
<feature type="compositionally biased region" description="Acidic residues" evidence="1">
    <location>
        <begin position="197"/>
        <end position="208"/>
    </location>
</feature>
<gene>
    <name evidence="2" type="ORF">Tco_0875331</name>
</gene>
<evidence type="ECO:0000313" key="2">
    <source>
        <dbReference type="EMBL" id="GJT16625.1"/>
    </source>
</evidence>
<dbReference type="Proteomes" id="UP001151760">
    <property type="component" value="Unassembled WGS sequence"/>
</dbReference>
<feature type="compositionally biased region" description="Basic residues" evidence="1">
    <location>
        <begin position="176"/>
        <end position="191"/>
    </location>
</feature>
<reference evidence="2" key="2">
    <citation type="submission" date="2022-01" db="EMBL/GenBank/DDBJ databases">
        <authorList>
            <person name="Yamashiro T."/>
            <person name="Shiraishi A."/>
            <person name="Satake H."/>
            <person name="Nakayama K."/>
        </authorList>
    </citation>
    <scope>NUCLEOTIDE SEQUENCE</scope>
</reference>
<feature type="region of interest" description="Disordered" evidence="1">
    <location>
        <begin position="176"/>
        <end position="208"/>
    </location>
</feature>
<evidence type="ECO:0000256" key="1">
    <source>
        <dbReference type="SAM" id="MobiDB-lite"/>
    </source>
</evidence>
<reference evidence="2" key="1">
    <citation type="journal article" date="2022" name="Int. J. Mol. Sci.">
        <title>Draft Genome of Tanacetum Coccineum: Genomic Comparison of Closely Related Tanacetum-Family Plants.</title>
        <authorList>
            <person name="Yamashiro T."/>
            <person name="Shiraishi A."/>
            <person name="Nakayama K."/>
            <person name="Satake H."/>
        </authorList>
    </citation>
    <scope>NUCLEOTIDE SEQUENCE</scope>
</reference>
<sequence>MACDDSDGASREHVCRHGGLKSLLKTEVGPVRAFIAFKVVILPFNIKAMMNLKGYQKRQDYPQLGWQTFAFAARAVWVRPLFCLNEPPLLEGHTSGSGEGRMEHTFELMDNVPPTPYDSPLLGGYTPASDEGRLKLEELMAMYTKLSKQVLDLEKEKDAQAMEILKLKKRVKKLERKRKSSISHTRQRIYRQVKSSDDDDLDEKDASK</sequence>
<comment type="caution">
    <text evidence="2">The sequence shown here is derived from an EMBL/GenBank/DDBJ whole genome shotgun (WGS) entry which is preliminary data.</text>
</comment>
<dbReference type="EMBL" id="BQNB010013490">
    <property type="protein sequence ID" value="GJT16625.1"/>
    <property type="molecule type" value="Genomic_DNA"/>
</dbReference>
<name>A0ABQ5BPA9_9ASTR</name>
<proteinExistence type="predicted"/>
<protein>
    <submittedName>
        <fullName evidence="2">Uncharacterized protein</fullName>
    </submittedName>
</protein>